<dbReference type="InterPro" id="IPR001509">
    <property type="entry name" value="Epimerase_deHydtase"/>
</dbReference>
<dbReference type="SUPFAM" id="SSF51735">
    <property type="entry name" value="NAD(P)-binding Rossmann-fold domains"/>
    <property type="match status" value="1"/>
</dbReference>
<proteinExistence type="inferred from homology"/>
<dbReference type="EMBL" id="JANTHX010000007">
    <property type="protein sequence ID" value="MCS0499471.1"/>
    <property type="molecule type" value="Genomic_DNA"/>
</dbReference>
<accession>A0ABT1ZFH5</accession>
<evidence type="ECO:0000313" key="4">
    <source>
        <dbReference type="Proteomes" id="UP001205337"/>
    </source>
</evidence>
<evidence type="ECO:0000256" key="1">
    <source>
        <dbReference type="ARBA" id="ARBA00007637"/>
    </source>
</evidence>
<sequence length="352" mass="37148">MTALGTVLVTGGAGFIGCALAQRFGDAAERWVAVDSLHPQVHARAERPADLPAAAELVVGDVAVAEVWDGLLADVRPDLVIHLAAETGTAQSLSEATRHATANVVGTTAMTDAFTRHEILPGHIVLSSSRAVYGEGRWRAADGSLVDPGQRVHEQLAAGQWDFPGATPVPSEYGVTPPAPTSVYGATKLTQELLLRAWTGAFEVPLTILRLQNVYGDGQSLINPYTGIVSLFSQLARDGKSIPVYEDGAIVRDFVYIADVASAFEAASRAPQPGVRGFDVGSGVGTTILQLAETIAAYHDAPAPHITGAFREGDVRAASCLIGRTIEGLGWQPEWDLARGVAALQDWIESNR</sequence>
<dbReference type="RefSeq" id="WP_258798517.1">
    <property type="nucleotide sequence ID" value="NZ_JANTHX010000007.1"/>
</dbReference>
<organism evidence="3 4">
    <name type="scientific">Protaetiibacter mangrovi</name>
    <dbReference type="NCBI Taxonomy" id="2970926"/>
    <lineage>
        <taxon>Bacteria</taxon>
        <taxon>Bacillati</taxon>
        <taxon>Actinomycetota</taxon>
        <taxon>Actinomycetes</taxon>
        <taxon>Micrococcales</taxon>
        <taxon>Microbacteriaceae</taxon>
        <taxon>Protaetiibacter</taxon>
    </lineage>
</organism>
<dbReference type="InterPro" id="IPR036291">
    <property type="entry name" value="NAD(P)-bd_dom_sf"/>
</dbReference>
<dbReference type="Gene3D" id="3.40.50.720">
    <property type="entry name" value="NAD(P)-binding Rossmann-like Domain"/>
    <property type="match status" value="1"/>
</dbReference>
<dbReference type="PANTHER" id="PTHR43000">
    <property type="entry name" value="DTDP-D-GLUCOSE 4,6-DEHYDRATASE-RELATED"/>
    <property type="match status" value="1"/>
</dbReference>
<dbReference type="Pfam" id="PF01370">
    <property type="entry name" value="Epimerase"/>
    <property type="match status" value="1"/>
</dbReference>
<feature type="domain" description="NAD-dependent epimerase/dehydratase" evidence="2">
    <location>
        <begin position="7"/>
        <end position="276"/>
    </location>
</feature>
<name>A0ABT1ZFH5_9MICO</name>
<evidence type="ECO:0000313" key="3">
    <source>
        <dbReference type="EMBL" id="MCS0499471.1"/>
    </source>
</evidence>
<protein>
    <submittedName>
        <fullName evidence="3">NAD-dependent epimerase/dehydratase family protein</fullName>
    </submittedName>
</protein>
<evidence type="ECO:0000259" key="2">
    <source>
        <dbReference type="Pfam" id="PF01370"/>
    </source>
</evidence>
<comment type="caution">
    <text evidence="3">The sequence shown here is derived from an EMBL/GenBank/DDBJ whole genome shotgun (WGS) entry which is preliminary data.</text>
</comment>
<keyword evidence="4" id="KW-1185">Reference proteome</keyword>
<reference evidence="3 4" key="1">
    <citation type="submission" date="2022-08" db="EMBL/GenBank/DDBJ databases">
        <authorList>
            <person name="Li F."/>
        </authorList>
    </citation>
    <scope>NUCLEOTIDE SEQUENCE [LARGE SCALE GENOMIC DNA]</scope>
    <source>
        <strain evidence="3 4">10F1B-8-1</strain>
    </source>
</reference>
<dbReference type="Proteomes" id="UP001205337">
    <property type="component" value="Unassembled WGS sequence"/>
</dbReference>
<gene>
    <name evidence="3" type="ORF">NUH29_07900</name>
</gene>
<comment type="similarity">
    <text evidence="1">Belongs to the NAD(P)-dependent epimerase/dehydratase family.</text>
</comment>